<dbReference type="PRINTS" id="PR00463">
    <property type="entry name" value="EP450I"/>
</dbReference>
<keyword evidence="6" id="KW-0560">Oxidoreductase</keyword>
<dbReference type="GO" id="GO:0016705">
    <property type="term" value="F:oxidoreductase activity, acting on paired donors, with incorporation or reduction of molecular oxygen"/>
    <property type="evidence" value="ECO:0007669"/>
    <property type="project" value="InterPro"/>
</dbReference>
<comment type="pathway">
    <text evidence="2">Secondary metabolite biosynthesis.</text>
</comment>
<evidence type="ECO:0000256" key="9">
    <source>
        <dbReference type="SAM" id="Phobius"/>
    </source>
</evidence>
<dbReference type="AlphaFoldDB" id="A0AAD6TTL7"/>
<name>A0AAD6TTL7_9AGAR</name>
<dbReference type="GO" id="GO:0005506">
    <property type="term" value="F:iron ion binding"/>
    <property type="evidence" value="ECO:0007669"/>
    <property type="project" value="InterPro"/>
</dbReference>
<proteinExistence type="inferred from homology"/>
<evidence type="ECO:0000256" key="8">
    <source>
        <dbReference type="ARBA" id="ARBA00023033"/>
    </source>
</evidence>
<organism evidence="10 11">
    <name type="scientific">Mycena belliarum</name>
    <dbReference type="NCBI Taxonomy" id="1033014"/>
    <lineage>
        <taxon>Eukaryota</taxon>
        <taxon>Fungi</taxon>
        <taxon>Dikarya</taxon>
        <taxon>Basidiomycota</taxon>
        <taxon>Agaricomycotina</taxon>
        <taxon>Agaricomycetes</taxon>
        <taxon>Agaricomycetidae</taxon>
        <taxon>Agaricales</taxon>
        <taxon>Marasmiineae</taxon>
        <taxon>Mycenaceae</taxon>
        <taxon>Mycena</taxon>
    </lineage>
</organism>
<evidence type="ECO:0000256" key="5">
    <source>
        <dbReference type="ARBA" id="ARBA00022723"/>
    </source>
</evidence>
<keyword evidence="4" id="KW-0349">Heme</keyword>
<gene>
    <name evidence="10" type="ORF">B0H15DRAFT_790894</name>
</gene>
<evidence type="ECO:0000256" key="6">
    <source>
        <dbReference type="ARBA" id="ARBA00023002"/>
    </source>
</evidence>
<evidence type="ECO:0000256" key="2">
    <source>
        <dbReference type="ARBA" id="ARBA00005179"/>
    </source>
</evidence>
<dbReference type="GO" id="GO:0004497">
    <property type="term" value="F:monooxygenase activity"/>
    <property type="evidence" value="ECO:0007669"/>
    <property type="project" value="UniProtKB-KW"/>
</dbReference>
<keyword evidence="9" id="KW-1133">Transmembrane helix</keyword>
<evidence type="ECO:0000256" key="1">
    <source>
        <dbReference type="ARBA" id="ARBA00001971"/>
    </source>
</evidence>
<dbReference type="SUPFAM" id="SSF48264">
    <property type="entry name" value="Cytochrome P450"/>
    <property type="match status" value="1"/>
</dbReference>
<dbReference type="EMBL" id="JARJCN010000084">
    <property type="protein sequence ID" value="KAJ7076206.1"/>
    <property type="molecule type" value="Genomic_DNA"/>
</dbReference>
<comment type="cofactor">
    <cofactor evidence="1">
        <name>heme</name>
        <dbReference type="ChEBI" id="CHEBI:30413"/>
    </cofactor>
</comment>
<dbReference type="InterPro" id="IPR001128">
    <property type="entry name" value="Cyt_P450"/>
</dbReference>
<evidence type="ECO:0000313" key="11">
    <source>
        <dbReference type="Proteomes" id="UP001222325"/>
    </source>
</evidence>
<dbReference type="PANTHER" id="PTHR46300">
    <property type="entry name" value="P450, PUTATIVE (EUROFUNG)-RELATED-RELATED"/>
    <property type="match status" value="1"/>
</dbReference>
<keyword evidence="7" id="KW-0408">Iron</keyword>
<dbReference type="PANTHER" id="PTHR46300:SF7">
    <property type="entry name" value="P450, PUTATIVE (EUROFUNG)-RELATED"/>
    <property type="match status" value="1"/>
</dbReference>
<sequence>MLSFDATAILFASGVLTLIFYSFFLRNKHSRLPLPPGPAKLPLVGNIFDVPMKFQWETYMEWGKKYNSDIIHLSLAGMSVIVLLSSEATNALLEKRSAIYSDRTPLPMVTELMGWDFNIGPKPLTSSRRTTHRLVREALDHRMVQQYWSLEVTTARSLLQRWLETPDDFFAHLYQMAGEFIMEMAYGIKVQPLNDPYVALAHKTVNLGVIACVPGHFLVNHFPLLKYVPSWFPGAGFQRQAREWKKLARALLDMPFAETERQMASGIYPQSFTADRLDGLRDEKVYYEKEHVKAAAATLFAAGADTTVSALASFVLAMLMHPDAQKQAQAEIDSVTHGKYLPDMNDEALLPYTSALVKEVLRWKNSTPLAMPHVLTMDDEYRGYRLPAGSLVIGNTWAIMHDEATYPDPYAFKPERWLVDGKPNPCKGNHAAREVKGPGVGNPKVN</sequence>
<comment type="similarity">
    <text evidence="3">Belongs to the cytochrome P450 family.</text>
</comment>
<dbReference type="Pfam" id="PF00067">
    <property type="entry name" value="p450"/>
    <property type="match status" value="1"/>
</dbReference>
<dbReference type="GO" id="GO:0020037">
    <property type="term" value="F:heme binding"/>
    <property type="evidence" value="ECO:0007669"/>
    <property type="project" value="InterPro"/>
</dbReference>
<dbReference type="CDD" id="cd11065">
    <property type="entry name" value="CYP64-like"/>
    <property type="match status" value="1"/>
</dbReference>
<keyword evidence="11" id="KW-1185">Reference proteome</keyword>
<keyword evidence="5" id="KW-0479">Metal-binding</keyword>
<feature type="transmembrane region" description="Helical" evidence="9">
    <location>
        <begin position="6"/>
        <end position="25"/>
    </location>
</feature>
<comment type="caution">
    <text evidence="10">The sequence shown here is derived from an EMBL/GenBank/DDBJ whole genome shotgun (WGS) entry which is preliminary data.</text>
</comment>
<keyword evidence="9" id="KW-0812">Transmembrane</keyword>
<dbReference type="Gene3D" id="1.10.630.10">
    <property type="entry name" value="Cytochrome P450"/>
    <property type="match status" value="1"/>
</dbReference>
<dbReference type="Proteomes" id="UP001222325">
    <property type="component" value="Unassembled WGS sequence"/>
</dbReference>
<keyword evidence="8" id="KW-0503">Monooxygenase</keyword>
<dbReference type="InterPro" id="IPR036396">
    <property type="entry name" value="Cyt_P450_sf"/>
</dbReference>
<reference evidence="10" key="1">
    <citation type="submission" date="2023-03" db="EMBL/GenBank/DDBJ databases">
        <title>Massive genome expansion in bonnet fungi (Mycena s.s.) driven by repeated elements and novel gene families across ecological guilds.</title>
        <authorList>
            <consortium name="Lawrence Berkeley National Laboratory"/>
            <person name="Harder C.B."/>
            <person name="Miyauchi S."/>
            <person name="Viragh M."/>
            <person name="Kuo A."/>
            <person name="Thoen E."/>
            <person name="Andreopoulos B."/>
            <person name="Lu D."/>
            <person name="Skrede I."/>
            <person name="Drula E."/>
            <person name="Henrissat B."/>
            <person name="Morin E."/>
            <person name="Kohler A."/>
            <person name="Barry K."/>
            <person name="LaButti K."/>
            <person name="Morin E."/>
            <person name="Salamov A."/>
            <person name="Lipzen A."/>
            <person name="Mereny Z."/>
            <person name="Hegedus B."/>
            <person name="Baldrian P."/>
            <person name="Stursova M."/>
            <person name="Weitz H."/>
            <person name="Taylor A."/>
            <person name="Grigoriev I.V."/>
            <person name="Nagy L.G."/>
            <person name="Martin F."/>
            <person name="Kauserud H."/>
        </authorList>
    </citation>
    <scope>NUCLEOTIDE SEQUENCE</scope>
    <source>
        <strain evidence="10">CBHHK173m</strain>
    </source>
</reference>
<accession>A0AAD6TTL7</accession>
<evidence type="ECO:0000313" key="10">
    <source>
        <dbReference type="EMBL" id="KAJ7076206.1"/>
    </source>
</evidence>
<evidence type="ECO:0000256" key="4">
    <source>
        <dbReference type="ARBA" id="ARBA00022617"/>
    </source>
</evidence>
<dbReference type="InterPro" id="IPR050364">
    <property type="entry name" value="Cytochrome_P450_fung"/>
</dbReference>
<dbReference type="InterPro" id="IPR002401">
    <property type="entry name" value="Cyt_P450_E_grp-I"/>
</dbReference>
<evidence type="ECO:0000256" key="3">
    <source>
        <dbReference type="ARBA" id="ARBA00010617"/>
    </source>
</evidence>
<keyword evidence="9" id="KW-0472">Membrane</keyword>
<evidence type="ECO:0000256" key="7">
    <source>
        <dbReference type="ARBA" id="ARBA00023004"/>
    </source>
</evidence>
<protein>
    <submittedName>
        <fullName evidence="10">Cytochrome P450</fullName>
    </submittedName>
</protein>